<sequence length="168" mass="18947">MLTSPLRSVDHADDKSSKTNCLNVPLLRPQDLRVLNDAREKFTQEISFQSKDRDISLAKALLFVTSEDEAFMAFNREMDAHSLQNERRSASLTSHATEWTCVEAMPLAGKNMNEWMVELDVIAREVEAELVSREIGCDLVEVLDAVNVVIFKLRGFKRSSVLVDSKCA</sequence>
<evidence type="ECO:0000313" key="1">
    <source>
        <dbReference type="EMBL" id="KAJ8546115.1"/>
    </source>
</evidence>
<name>A0A9Q1M047_9SOLA</name>
<dbReference type="PANTHER" id="PTHR31350:SF28">
    <property type="entry name" value="PROTEIN SIRB1 N-TERMINAL DOMAIN-CONTAINING PROTEIN"/>
    <property type="match status" value="1"/>
</dbReference>
<protein>
    <submittedName>
        <fullName evidence="1">Uncharacterized protein</fullName>
    </submittedName>
</protein>
<dbReference type="AlphaFoldDB" id="A0A9Q1M047"/>
<dbReference type="OrthoDB" id="28868at2759"/>
<dbReference type="EMBL" id="JAJAGQ010000013">
    <property type="protein sequence ID" value="KAJ8546115.1"/>
    <property type="molecule type" value="Genomic_DNA"/>
</dbReference>
<reference evidence="2" key="1">
    <citation type="journal article" date="2023" name="Proc. Natl. Acad. Sci. U.S.A.">
        <title>Genomic and structural basis for evolution of tropane alkaloid biosynthesis.</title>
        <authorList>
            <person name="Wanga Y.-J."/>
            <person name="Taina T."/>
            <person name="Yua J.-Y."/>
            <person name="Lia J."/>
            <person name="Xua B."/>
            <person name="Chenc J."/>
            <person name="D'Auriad J.C."/>
            <person name="Huanga J.-P."/>
            <person name="Huanga S.-X."/>
        </authorList>
    </citation>
    <scope>NUCLEOTIDE SEQUENCE [LARGE SCALE GENOMIC DNA]</scope>
    <source>
        <strain evidence="2">cv. KIB-2019</strain>
    </source>
</reference>
<evidence type="ECO:0000313" key="2">
    <source>
        <dbReference type="Proteomes" id="UP001152561"/>
    </source>
</evidence>
<dbReference type="PANTHER" id="PTHR31350">
    <property type="entry name" value="SI:DKEY-261L7.2"/>
    <property type="match status" value="1"/>
</dbReference>
<dbReference type="Proteomes" id="UP001152561">
    <property type="component" value="Unassembled WGS sequence"/>
</dbReference>
<accession>A0A9Q1M047</accession>
<gene>
    <name evidence="1" type="ORF">K7X08_018698</name>
</gene>
<comment type="caution">
    <text evidence="1">The sequence shown here is derived from an EMBL/GenBank/DDBJ whole genome shotgun (WGS) entry which is preliminary data.</text>
</comment>
<organism evidence="1 2">
    <name type="scientific">Anisodus acutangulus</name>
    <dbReference type="NCBI Taxonomy" id="402998"/>
    <lineage>
        <taxon>Eukaryota</taxon>
        <taxon>Viridiplantae</taxon>
        <taxon>Streptophyta</taxon>
        <taxon>Embryophyta</taxon>
        <taxon>Tracheophyta</taxon>
        <taxon>Spermatophyta</taxon>
        <taxon>Magnoliopsida</taxon>
        <taxon>eudicotyledons</taxon>
        <taxon>Gunneridae</taxon>
        <taxon>Pentapetalae</taxon>
        <taxon>asterids</taxon>
        <taxon>lamiids</taxon>
        <taxon>Solanales</taxon>
        <taxon>Solanaceae</taxon>
        <taxon>Solanoideae</taxon>
        <taxon>Hyoscyameae</taxon>
        <taxon>Anisodus</taxon>
    </lineage>
</organism>
<keyword evidence="2" id="KW-1185">Reference proteome</keyword>
<proteinExistence type="predicted"/>